<evidence type="ECO:0000256" key="4">
    <source>
        <dbReference type="ARBA" id="ARBA00022722"/>
    </source>
</evidence>
<dbReference type="InterPro" id="IPR036397">
    <property type="entry name" value="RNaseH_sf"/>
</dbReference>
<gene>
    <name evidence="9" type="ORF">IV73_GL001109</name>
</gene>
<dbReference type="RefSeq" id="WP_057755967.1">
    <property type="nucleotide sequence ID" value="NZ_JQBP01000005.1"/>
</dbReference>
<evidence type="ECO:0000256" key="3">
    <source>
        <dbReference type="ARBA" id="ARBA00022705"/>
    </source>
</evidence>
<dbReference type="InterPro" id="IPR013520">
    <property type="entry name" value="Ribonucl_H"/>
</dbReference>
<keyword evidence="1" id="KW-0808">Transferase</keyword>
<sequence length="177" mass="19911">MNFIAMDFETASAKRASAVSMAVVVVRDNQVADEFYTLVNPQMEFNPFNIKIHGIHPTDVVDAPLFSEVWPVIEQFYTTNQLVVAHNAAFDNAVLKATLENYHIPAPHYLTLDTVQTSRKLYPHLVNHKLNTVADALNISLPHHHHALDDTRAAAQILLQEVDQFGVEQVKPFAKMI</sequence>
<dbReference type="SUPFAM" id="SSF53098">
    <property type="entry name" value="Ribonuclease H-like"/>
    <property type="match status" value="1"/>
</dbReference>
<name>A0A0R2JBZ7_9LACO</name>
<dbReference type="Proteomes" id="UP000051655">
    <property type="component" value="Unassembled WGS sequence"/>
</dbReference>
<keyword evidence="5" id="KW-0378">Hydrolase</keyword>
<dbReference type="GO" id="GO:0006260">
    <property type="term" value="P:DNA replication"/>
    <property type="evidence" value="ECO:0007669"/>
    <property type="project" value="UniProtKB-KW"/>
</dbReference>
<organism evidence="9 10">
    <name type="scientific">Weissella kandleri</name>
    <dbReference type="NCBI Taxonomy" id="1616"/>
    <lineage>
        <taxon>Bacteria</taxon>
        <taxon>Bacillati</taxon>
        <taxon>Bacillota</taxon>
        <taxon>Bacilli</taxon>
        <taxon>Lactobacillales</taxon>
        <taxon>Lactobacillaceae</taxon>
        <taxon>Weissella</taxon>
    </lineage>
</organism>
<proteinExistence type="predicted"/>
<dbReference type="GO" id="GO:0003887">
    <property type="term" value="F:DNA-directed DNA polymerase activity"/>
    <property type="evidence" value="ECO:0007669"/>
    <property type="project" value="UniProtKB-KW"/>
</dbReference>
<dbReference type="PANTHER" id="PTHR30231">
    <property type="entry name" value="DNA POLYMERASE III SUBUNIT EPSILON"/>
    <property type="match status" value="1"/>
</dbReference>
<evidence type="ECO:0000313" key="9">
    <source>
        <dbReference type="EMBL" id="KRN74832.1"/>
    </source>
</evidence>
<dbReference type="Pfam" id="PF00929">
    <property type="entry name" value="RNase_T"/>
    <property type="match status" value="1"/>
</dbReference>
<dbReference type="OrthoDB" id="9803913at2"/>
<dbReference type="InterPro" id="IPR012337">
    <property type="entry name" value="RNaseH-like_sf"/>
</dbReference>
<evidence type="ECO:0000256" key="5">
    <source>
        <dbReference type="ARBA" id="ARBA00022839"/>
    </source>
</evidence>
<dbReference type="PATRIC" id="fig|1616.3.peg.1139"/>
<keyword evidence="5" id="KW-0269">Exonuclease</keyword>
<dbReference type="GO" id="GO:0005829">
    <property type="term" value="C:cytosol"/>
    <property type="evidence" value="ECO:0007669"/>
    <property type="project" value="TreeGrafter"/>
</dbReference>
<accession>A0A0R2JBZ7</accession>
<protein>
    <recommendedName>
        <fullName evidence="7">DNA polymerase III polC-type</fullName>
    </recommendedName>
</protein>
<dbReference type="FunFam" id="3.30.420.10:FF:000045">
    <property type="entry name" value="3'-5' exonuclease DinG"/>
    <property type="match status" value="1"/>
</dbReference>
<evidence type="ECO:0000256" key="7">
    <source>
        <dbReference type="ARBA" id="ARBA00070925"/>
    </source>
</evidence>
<dbReference type="PANTHER" id="PTHR30231:SF42">
    <property type="entry name" value="EXONUCLEASE"/>
    <property type="match status" value="1"/>
</dbReference>
<reference evidence="9 10" key="1">
    <citation type="journal article" date="2015" name="Genome Announc.">
        <title>Expanding the biotechnology potential of lactobacilli through comparative genomics of 213 strains and associated genera.</title>
        <authorList>
            <person name="Sun Z."/>
            <person name="Harris H.M."/>
            <person name="McCann A."/>
            <person name="Guo C."/>
            <person name="Argimon S."/>
            <person name="Zhang W."/>
            <person name="Yang X."/>
            <person name="Jeffery I.B."/>
            <person name="Cooney J.C."/>
            <person name="Kagawa T.F."/>
            <person name="Liu W."/>
            <person name="Song Y."/>
            <person name="Salvetti E."/>
            <person name="Wrobel A."/>
            <person name="Rasinkangas P."/>
            <person name="Parkhill J."/>
            <person name="Rea M.C."/>
            <person name="O'Sullivan O."/>
            <person name="Ritari J."/>
            <person name="Douillard F.P."/>
            <person name="Paul Ross R."/>
            <person name="Yang R."/>
            <person name="Briner A.E."/>
            <person name="Felis G.E."/>
            <person name="de Vos W.M."/>
            <person name="Barrangou R."/>
            <person name="Klaenhammer T.R."/>
            <person name="Caufield P.W."/>
            <person name="Cui Y."/>
            <person name="Zhang H."/>
            <person name="O'Toole P.W."/>
        </authorList>
    </citation>
    <scope>NUCLEOTIDE SEQUENCE [LARGE SCALE GENOMIC DNA]</scope>
    <source>
        <strain evidence="9 10">DSM 20593</strain>
    </source>
</reference>
<keyword evidence="3" id="KW-0235">DNA replication</keyword>
<dbReference type="SMART" id="SM00479">
    <property type="entry name" value="EXOIII"/>
    <property type="match status" value="1"/>
</dbReference>
<dbReference type="AlphaFoldDB" id="A0A0R2JBZ7"/>
<dbReference type="Gene3D" id="3.30.420.10">
    <property type="entry name" value="Ribonuclease H-like superfamily/Ribonuclease H"/>
    <property type="match status" value="1"/>
</dbReference>
<evidence type="ECO:0000256" key="6">
    <source>
        <dbReference type="ARBA" id="ARBA00022932"/>
    </source>
</evidence>
<dbReference type="CDD" id="cd06130">
    <property type="entry name" value="DNA_pol_III_epsilon_like"/>
    <property type="match status" value="1"/>
</dbReference>
<keyword evidence="10" id="KW-1185">Reference proteome</keyword>
<keyword evidence="4" id="KW-0540">Nuclease</keyword>
<dbReference type="EMBL" id="JQBP01000005">
    <property type="protein sequence ID" value="KRN74832.1"/>
    <property type="molecule type" value="Genomic_DNA"/>
</dbReference>
<dbReference type="STRING" id="1616.IV73_GL001109"/>
<comment type="caution">
    <text evidence="9">The sequence shown here is derived from an EMBL/GenBank/DDBJ whole genome shotgun (WGS) entry which is preliminary data.</text>
</comment>
<evidence type="ECO:0000259" key="8">
    <source>
        <dbReference type="SMART" id="SM00479"/>
    </source>
</evidence>
<keyword evidence="2" id="KW-0548">Nucleotidyltransferase</keyword>
<evidence type="ECO:0000313" key="10">
    <source>
        <dbReference type="Proteomes" id="UP000051655"/>
    </source>
</evidence>
<feature type="domain" description="Exonuclease" evidence="8">
    <location>
        <begin position="2"/>
        <end position="167"/>
    </location>
</feature>
<dbReference type="GO" id="GO:0008408">
    <property type="term" value="F:3'-5' exonuclease activity"/>
    <property type="evidence" value="ECO:0007669"/>
    <property type="project" value="TreeGrafter"/>
</dbReference>
<evidence type="ECO:0000256" key="1">
    <source>
        <dbReference type="ARBA" id="ARBA00022679"/>
    </source>
</evidence>
<evidence type="ECO:0000256" key="2">
    <source>
        <dbReference type="ARBA" id="ARBA00022695"/>
    </source>
</evidence>
<keyword evidence="6 9" id="KW-0239">DNA-directed DNA polymerase</keyword>
<dbReference type="GO" id="GO:0003676">
    <property type="term" value="F:nucleic acid binding"/>
    <property type="evidence" value="ECO:0007669"/>
    <property type="project" value="InterPro"/>
</dbReference>